<dbReference type="EMBL" id="JAPQFJ010000024">
    <property type="protein sequence ID" value="MCY6960290.1"/>
    <property type="molecule type" value="Genomic_DNA"/>
</dbReference>
<evidence type="ECO:0000313" key="3">
    <source>
        <dbReference type="Proteomes" id="UP001144612"/>
    </source>
</evidence>
<dbReference type="PROSITE" id="PS51257">
    <property type="entry name" value="PROKAR_LIPOPROTEIN"/>
    <property type="match status" value="1"/>
</dbReference>
<keyword evidence="1" id="KW-0732">Signal</keyword>
<dbReference type="Pfam" id="PF19777">
    <property type="entry name" value="DUF6263"/>
    <property type="match status" value="1"/>
</dbReference>
<proteinExistence type="predicted"/>
<reference evidence="2" key="1">
    <citation type="submission" date="2022-12" db="EMBL/GenBank/DDBJ databases">
        <title>Clostridium sp. nov., isolated from industrial wastewater.</title>
        <authorList>
            <person name="Jiayan W."/>
        </authorList>
    </citation>
    <scope>NUCLEOTIDE SEQUENCE</scope>
    <source>
        <strain evidence="2">ZC22-4</strain>
    </source>
</reference>
<name>A0ABT4DDB4_9CLOT</name>
<evidence type="ECO:0000256" key="1">
    <source>
        <dbReference type="SAM" id="SignalP"/>
    </source>
</evidence>
<dbReference type="InterPro" id="IPR046230">
    <property type="entry name" value="DUF6263"/>
</dbReference>
<feature type="signal peptide" evidence="1">
    <location>
        <begin position="1"/>
        <end position="20"/>
    </location>
</feature>
<evidence type="ECO:0000313" key="2">
    <source>
        <dbReference type="EMBL" id="MCY6960290.1"/>
    </source>
</evidence>
<protein>
    <submittedName>
        <fullName evidence="2">DUF6263 family protein</fullName>
    </submittedName>
</protein>
<sequence>MKLKKLVAASCIATMVFALSGCNKALDLSLNLKKGDKYNIHVVNDQKTSVTAENQEIKSSQVMDMNFSIDVKDVDKDKNTTVDYKYDSIKMSAESNGQKMEYDSKKNDSNNPLGAIYGGIIGKGFTVKLDKKGQVLDIKGMNELLDSLVEKIPASDQEKKAVKDALKENFGDEAIKSMVKQTMNYYPQKSIKTGDTWENKYDIKAIFPMSVSNKWKLIGEKDGALNVEVQSTIAADTKNKPIDFMGLKANMKLDGDCKGTIDISKDNGLIQKGSMTQNMNGNMEILASNVTPKNVKMPMKITSKITYETTKK</sequence>
<organism evidence="2 3">
    <name type="scientific">Clostridium brassicae</name>
    <dbReference type="NCBI Taxonomy" id="2999072"/>
    <lineage>
        <taxon>Bacteria</taxon>
        <taxon>Bacillati</taxon>
        <taxon>Bacillota</taxon>
        <taxon>Clostridia</taxon>
        <taxon>Eubacteriales</taxon>
        <taxon>Clostridiaceae</taxon>
        <taxon>Clostridium</taxon>
    </lineage>
</organism>
<gene>
    <name evidence="2" type="ORF">OW729_16860</name>
</gene>
<keyword evidence="3" id="KW-1185">Reference proteome</keyword>
<dbReference type="Proteomes" id="UP001144612">
    <property type="component" value="Unassembled WGS sequence"/>
</dbReference>
<feature type="chain" id="PRO_5046429376" evidence="1">
    <location>
        <begin position="21"/>
        <end position="312"/>
    </location>
</feature>
<comment type="caution">
    <text evidence="2">The sequence shown here is derived from an EMBL/GenBank/DDBJ whole genome shotgun (WGS) entry which is preliminary data.</text>
</comment>
<accession>A0ABT4DDB4</accession>
<dbReference type="RefSeq" id="WP_268062727.1">
    <property type="nucleotide sequence ID" value="NZ_JAPQFJ010000024.1"/>
</dbReference>